<dbReference type="Proteomes" id="UP000565286">
    <property type="component" value="Unassembled WGS sequence"/>
</dbReference>
<dbReference type="EMBL" id="JACIDV010000002">
    <property type="protein sequence ID" value="MBB3944717.1"/>
    <property type="molecule type" value="Genomic_DNA"/>
</dbReference>
<evidence type="ECO:0000313" key="1">
    <source>
        <dbReference type="EMBL" id="MBB3944717.1"/>
    </source>
</evidence>
<comment type="caution">
    <text evidence="1">The sequence shown here is derived from an EMBL/GenBank/DDBJ whole genome shotgun (WGS) entry which is preliminary data.</text>
</comment>
<proteinExistence type="predicted"/>
<sequence length="88" mass="9488">MQIVSGCAGKEARLIAAANTQGKTAAGVNLPDLPDECRQKMARVVPKYGAEKPRNTQLRWEFSADAVDARTGRCAGFYDGVKTRFGAK</sequence>
<reference evidence="1 2" key="1">
    <citation type="submission" date="2020-08" db="EMBL/GenBank/DDBJ databases">
        <title>Genomic Encyclopedia of Type Strains, Phase IV (KMG-IV): sequencing the most valuable type-strain genomes for metagenomic binning, comparative biology and taxonomic classification.</title>
        <authorList>
            <person name="Goeker M."/>
        </authorList>
    </citation>
    <scope>NUCLEOTIDE SEQUENCE [LARGE SCALE GENOMIC DNA]</scope>
    <source>
        <strain evidence="1 2">DSM 26438</strain>
    </source>
</reference>
<protein>
    <submittedName>
        <fullName evidence="1">Uncharacterized protein</fullName>
    </submittedName>
</protein>
<dbReference type="AlphaFoldDB" id="A0A7W6C7M8"/>
<gene>
    <name evidence="1" type="ORF">GGQ73_000642</name>
</gene>
<keyword evidence="2" id="KW-1185">Reference proteome</keyword>
<organism evidence="1 2">
    <name type="scientific">Rhizobium skierniewicense</name>
    <dbReference type="NCBI Taxonomy" id="984260"/>
    <lineage>
        <taxon>Bacteria</taxon>
        <taxon>Pseudomonadati</taxon>
        <taxon>Pseudomonadota</taxon>
        <taxon>Alphaproteobacteria</taxon>
        <taxon>Hyphomicrobiales</taxon>
        <taxon>Rhizobiaceae</taxon>
        <taxon>Rhizobium/Agrobacterium group</taxon>
        <taxon>Rhizobium</taxon>
    </lineage>
</organism>
<evidence type="ECO:0000313" key="2">
    <source>
        <dbReference type="Proteomes" id="UP000565286"/>
    </source>
</evidence>
<accession>A0A7W6C7M8</accession>
<name>A0A7W6C7M8_9HYPH</name>